<protein>
    <recommendedName>
        <fullName evidence="2">PiggyBac transposable element-derived protein domain-containing protein</fullName>
    </recommendedName>
</protein>
<dbReference type="GO" id="GO:0043565">
    <property type="term" value="F:sequence-specific DNA binding"/>
    <property type="evidence" value="ECO:0007669"/>
    <property type="project" value="TreeGrafter"/>
</dbReference>
<dbReference type="Pfam" id="PF13843">
    <property type="entry name" value="DDE_Tnp_1_7"/>
    <property type="match status" value="1"/>
</dbReference>
<evidence type="ECO:0000313" key="3">
    <source>
        <dbReference type="EMBL" id="CAH1968148.1"/>
    </source>
</evidence>
<proteinExistence type="predicted"/>
<feature type="compositionally biased region" description="Acidic residues" evidence="1">
    <location>
        <begin position="1"/>
        <end position="11"/>
    </location>
</feature>
<reference evidence="3" key="1">
    <citation type="submission" date="2022-03" db="EMBL/GenBank/DDBJ databases">
        <authorList>
            <person name="Sayadi A."/>
        </authorList>
    </citation>
    <scope>NUCLEOTIDE SEQUENCE</scope>
</reference>
<evidence type="ECO:0000259" key="2">
    <source>
        <dbReference type="Pfam" id="PF13843"/>
    </source>
</evidence>
<evidence type="ECO:0000313" key="4">
    <source>
        <dbReference type="Proteomes" id="UP001152888"/>
    </source>
</evidence>
<dbReference type="AlphaFoldDB" id="A0A9P0K9I5"/>
<dbReference type="InterPro" id="IPR029526">
    <property type="entry name" value="PGBD"/>
</dbReference>
<sequence>MIFNDDEDEVPDIYISPSEPNVLTDEDSADEDDGGLIDDLSGRQLLSDAEIHVRGVDQPTGADLEEEDVVDDSQPLSELGIEAHEELLRTLKGRKYDKRTWLDGDMTKSSHFPAPDFSEFRDMSPAGLFELFFDEGMMLYILEETKKYALFSTCPDPQVTMEELRCFLAILIVSGYNILPGKRFYWDSGEDMSNGMIKEAMRRDRFIQIMRFVHCADNTKMDPQDKMWKLRPIITRLQESFLKYYRPTEHMNYDESMIKYFGRHNRKQFIRGKPIRFGYKVWCLNSENSYLVNFDIYQGKSPRPNEPYEAAFGKAAAPLVVMLDKLPTRNLPYQLYVDNLFTSFNLLVYLKERGYGVTGTIRENRVPKDFPLEKKSMTKANRGTLVAKIDKEDGIILMRWIDNAVVTVASTSYGMNPIQQVKRYSQTEKKIIQVPRSHAIGMYNKYMGGTDRMDEDLARYRISIRSKKW</sequence>
<dbReference type="OrthoDB" id="6675168at2759"/>
<dbReference type="InterPro" id="IPR052638">
    <property type="entry name" value="PiggyBac_TE-derived"/>
</dbReference>
<evidence type="ECO:0000256" key="1">
    <source>
        <dbReference type="SAM" id="MobiDB-lite"/>
    </source>
</evidence>
<organism evidence="3 4">
    <name type="scientific">Acanthoscelides obtectus</name>
    <name type="common">Bean weevil</name>
    <name type="synonym">Bruchus obtectus</name>
    <dbReference type="NCBI Taxonomy" id="200917"/>
    <lineage>
        <taxon>Eukaryota</taxon>
        <taxon>Metazoa</taxon>
        <taxon>Ecdysozoa</taxon>
        <taxon>Arthropoda</taxon>
        <taxon>Hexapoda</taxon>
        <taxon>Insecta</taxon>
        <taxon>Pterygota</taxon>
        <taxon>Neoptera</taxon>
        <taxon>Endopterygota</taxon>
        <taxon>Coleoptera</taxon>
        <taxon>Polyphaga</taxon>
        <taxon>Cucujiformia</taxon>
        <taxon>Chrysomeloidea</taxon>
        <taxon>Chrysomelidae</taxon>
        <taxon>Bruchinae</taxon>
        <taxon>Bruchini</taxon>
        <taxon>Acanthoscelides</taxon>
    </lineage>
</organism>
<feature type="region of interest" description="Disordered" evidence="1">
    <location>
        <begin position="1"/>
        <end position="35"/>
    </location>
</feature>
<dbReference type="EMBL" id="CAKOFQ010006750">
    <property type="protein sequence ID" value="CAH1968148.1"/>
    <property type="molecule type" value="Genomic_DNA"/>
</dbReference>
<name>A0A9P0K9I5_ACAOB</name>
<dbReference type="PANTHER" id="PTHR47055">
    <property type="entry name" value="DDE_TNP_1_7 DOMAIN-CONTAINING PROTEIN"/>
    <property type="match status" value="1"/>
</dbReference>
<keyword evidence="4" id="KW-1185">Reference proteome</keyword>
<gene>
    <name evidence="3" type="ORF">ACAOBT_LOCUS7694</name>
</gene>
<dbReference type="Proteomes" id="UP001152888">
    <property type="component" value="Unassembled WGS sequence"/>
</dbReference>
<feature type="compositionally biased region" description="Acidic residues" evidence="1">
    <location>
        <begin position="24"/>
        <end position="35"/>
    </location>
</feature>
<accession>A0A9P0K9I5</accession>
<comment type="caution">
    <text evidence="3">The sequence shown here is derived from an EMBL/GenBank/DDBJ whole genome shotgun (WGS) entry which is preliminary data.</text>
</comment>
<feature type="domain" description="PiggyBac transposable element-derived protein" evidence="2">
    <location>
        <begin position="124"/>
        <end position="469"/>
    </location>
</feature>
<dbReference type="PANTHER" id="PTHR47055:SF3">
    <property type="entry name" value="PHORBOL-ESTER_DAG-TYPE DOMAIN-CONTAINING PROTEIN"/>
    <property type="match status" value="1"/>
</dbReference>